<evidence type="ECO:0000313" key="8">
    <source>
        <dbReference type="Proteomes" id="UP001515480"/>
    </source>
</evidence>
<feature type="domain" description="Flavin reductase like" evidence="6">
    <location>
        <begin position="49"/>
        <end position="209"/>
    </location>
</feature>
<evidence type="ECO:0000256" key="2">
    <source>
        <dbReference type="ARBA" id="ARBA00022630"/>
    </source>
</evidence>
<dbReference type="InterPro" id="IPR012349">
    <property type="entry name" value="Split_barrel_FMN-bd"/>
</dbReference>
<gene>
    <name evidence="7" type="ORF">AB1Y20_000628</name>
</gene>
<dbReference type="InterPro" id="IPR002563">
    <property type="entry name" value="Flavin_Rdtase-like_dom"/>
</dbReference>
<dbReference type="PANTHER" id="PTHR33798">
    <property type="entry name" value="FLAVOPROTEIN OXYGENASE"/>
    <property type="match status" value="1"/>
</dbReference>
<evidence type="ECO:0000259" key="6">
    <source>
        <dbReference type="SMART" id="SM00903"/>
    </source>
</evidence>
<sequence>MESAPRPAVHTPPPHPQWKPGDPQPLPFQSGFVSVDPASLSSCYPLMISAYVPRPIAFVSTVSPSGVGNLAPFSYSGCVAHDPPTISVSICRNARAADEKKDTLANIDATGEFVVCMMSEWFVEAANHTCGNFERGVDEFDQAGLTRMPSSKVRPPRVGESAVHFECKLRHRYEVVNAAGVVTATVVFGEVVMVHAAKGVYEEAGAGEGKPTIRFENYAPMARLGGNTYGRVTSTFDLDRPDRSVRST</sequence>
<name>A0AB34KAY5_PRYPA</name>
<dbReference type="EMBL" id="JBGBPQ010000001">
    <property type="protein sequence ID" value="KAL1529689.1"/>
    <property type="molecule type" value="Genomic_DNA"/>
</dbReference>
<organism evidence="7 8">
    <name type="scientific">Prymnesium parvum</name>
    <name type="common">Toxic golden alga</name>
    <dbReference type="NCBI Taxonomy" id="97485"/>
    <lineage>
        <taxon>Eukaryota</taxon>
        <taxon>Haptista</taxon>
        <taxon>Haptophyta</taxon>
        <taxon>Prymnesiophyceae</taxon>
        <taxon>Prymnesiales</taxon>
        <taxon>Prymnesiaceae</taxon>
        <taxon>Prymnesium</taxon>
    </lineage>
</organism>
<comment type="caution">
    <text evidence="7">The sequence shown here is derived from an EMBL/GenBank/DDBJ whole genome shotgun (WGS) entry which is preliminary data.</text>
</comment>
<comment type="cofactor">
    <cofactor evidence="1">
        <name>FMN</name>
        <dbReference type="ChEBI" id="CHEBI:58210"/>
    </cofactor>
</comment>
<feature type="compositionally biased region" description="Pro residues" evidence="5">
    <location>
        <begin position="10"/>
        <end position="23"/>
    </location>
</feature>
<dbReference type="Gene3D" id="2.30.110.10">
    <property type="entry name" value="Electron Transport, Fmn-binding Protein, Chain A"/>
    <property type="match status" value="1"/>
</dbReference>
<evidence type="ECO:0000256" key="5">
    <source>
        <dbReference type="SAM" id="MobiDB-lite"/>
    </source>
</evidence>
<proteinExistence type="inferred from homology"/>
<accession>A0AB34KAY5</accession>
<evidence type="ECO:0000313" key="7">
    <source>
        <dbReference type="EMBL" id="KAL1529689.1"/>
    </source>
</evidence>
<evidence type="ECO:0000256" key="3">
    <source>
        <dbReference type="ARBA" id="ARBA00022643"/>
    </source>
</evidence>
<keyword evidence="2" id="KW-0285">Flavoprotein</keyword>
<dbReference type="Pfam" id="PF01613">
    <property type="entry name" value="Flavin_Reduct"/>
    <property type="match status" value="1"/>
</dbReference>
<keyword evidence="8" id="KW-1185">Reference proteome</keyword>
<dbReference type="SMART" id="SM00903">
    <property type="entry name" value="Flavin_Reduct"/>
    <property type="match status" value="1"/>
</dbReference>
<protein>
    <recommendedName>
        <fullName evidence="6">Flavin reductase like domain-containing protein</fullName>
    </recommendedName>
</protein>
<evidence type="ECO:0000256" key="4">
    <source>
        <dbReference type="ARBA" id="ARBA00038054"/>
    </source>
</evidence>
<dbReference type="GO" id="GO:0010181">
    <property type="term" value="F:FMN binding"/>
    <property type="evidence" value="ECO:0007669"/>
    <property type="project" value="InterPro"/>
</dbReference>
<reference evidence="7 8" key="1">
    <citation type="journal article" date="2024" name="Science">
        <title>Giant polyketide synthase enzymes in the biosynthesis of giant marine polyether toxins.</title>
        <authorList>
            <person name="Fallon T.R."/>
            <person name="Shende V.V."/>
            <person name="Wierzbicki I.H."/>
            <person name="Pendleton A.L."/>
            <person name="Watervoot N.F."/>
            <person name="Auber R.P."/>
            <person name="Gonzalez D.J."/>
            <person name="Wisecaver J.H."/>
            <person name="Moore B.S."/>
        </authorList>
    </citation>
    <scope>NUCLEOTIDE SEQUENCE [LARGE SCALE GENOMIC DNA]</scope>
    <source>
        <strain evidence="7 8">12B1</strain>
    </source>
</reference>
<dbReference type="AlphaFoldDB" id="A0AB34KAY5"/>
<keyword evidence="3" id="KW-0288">FMN</keyword>
<dbReference type="Proteomes" id="UP001515480">
    <property type="component" value="Unassembled WGS sequence"/>
</dbReference>
<feature type="region of interest" description="Disordered" evidence="5">
    <location>
        <begin position="1"/>
        <end position="23"/>
    </location>
</feature>
<dbReference type="PANTHER" id="PTHR33798:SF5">
    <property type="entry name" value="FLAVIN REDUCTASE LIKE DOMAIN-CONTAINING PROTEIN"/>
    <property type="match status" value="1"/>
</dbReference>
<dbReference type="SUPFAM" id="SSF50475">
    <property type="entry name" value="FMN-binding split barrel"/>
    <property type="match status" value="1"/>
</dbReference>
<comment type="similarity">
    <text evidence="4">Belongs to the flavoredoxin family.</text>
</comment>
<evidence type="ECO:0000256" key="1">
    <source>
        <dbReference type="ARBA" id="ARBA00001917"/>
    </source>
</evidence>